<protein>
    <recommendedName>
        <fullName evidence="8">DoxX family protein</fullName>
    </recommendedName>
</protein>
<evidence type="ECO:0000313" key="6">
    <source>
        <dbReference type="EMBL" id="NYI76871.1"/>
    </source>
</evidence>
<feature type="transmembrane region" description="Helical" evidence="5">
    <location>
        <begin position="69"/>
        <end position="88"/>
    </location>
</feature>
<organism evidence="6 7">
    <name type="scientific">Nocardioides panzhihuensis</name>
    <dbReference type="NCBI Taxonomy" id="860243"/>
    <lineage>
        <taxon>Bacteria</taxon>
        <taxon>Bacillati</taxon>
        <taxon>Actinomycetota</taxon>
        <taxon>Actinomycetes</taxon>
        <taxon>Propionibacteriales</taxon>
        <taxon>Nocardioidaceae</taxon>
        <taxon>Nocardioides</taxon>
    </lineage>
</organism>
<feature type="transmembrane region" description="Helical" evidence="5">
    <location>
        <begin position="210"/>
        <end position="230"/>
    </location>
</feature>
<evidence type="ECO:0008006" key="8">
    <source>
        <dbReference type="Google" id="ProtNLM"/>
    </source>
</evidence>
<name>A0A7Z0DJQ3_9ACTN</name>
<comment type="subcellular location">
    <subcellularLocation>
        <location evidence="1">Membrane</location>
        <topology evidence="1">Multi-pass membrane protein</topology>
    </subcellularLocation>
</comment>
<keyword evidence="4 5" id="KW-0472">Membrane</keyword>
<feature type="transmembrane region" description="Helical" evidence="5">
    <location>
        <begin position="237"/>
        <end position="257"/>
    </location>
</feature>
<gene>
    <name evidence="6" type="ORF">BJ988_001519</name>
</gene>
<dbReference type="Proteomes" id="UP000564496">
    <property type="component" value="Unassembled WGS sequence"/>
</dbReference>
<keyword evidence="2 5" id="KW-0812">Transmembrane</keyword>
<dbReference type="Pfam" id="PF13564">
    <property type="entry name" value="DoxX_2"/>
    <property type="match status" value="2"/>
</dbReference>
<evidence type="ECO:0000313" key="7">
    <source>
        <dbReference type="Proteomes" id="UP000564496"/>
    </source>
</evidence>
<dbReference type="EMBL" id="JACBZR010000001">
    <property type="protein sequence ID" value="NYI76871.1"/>
    <property type="molecule type" value="Genomic_DNA"/>
</dbReference>
<keyword evidence="3 5" id="KW-1133">Transmembrane helix</keyword>
<sequence>MTMTATYLTVTLIASIAALGGAVLNLTGHRIPVTEARRLSVPTEWLRFPIGVSYGLGFIGLLVGVAVPAVGIVAAAGFVVFFVLAIGAHLRVGDRSLGRAVGGLVLALATLVVTGVYAAGQDDPSTSSGHRLGGVVAAYVADLPDPWWPVVLLAVIQLGDAAMCAKPVGFIARCFTDVGLPRALWPVMPWVKVAAATGLVAGLWVPYVGALASAALVVYFVLAVAAHIRARDFGRNLALNATLSLIACVAVLVFCFLR</sequence>
<evidence type="ECO:0000256" key="4">
    <source>
        <dbReference type="ARBA" id="ARBA00023136"/>
    </source>
</evidence>
<dbReference type="RefSeq" id="WP_218860660.1">
    <property type="nucleotide sequence ID" value="NZ_JACBZR010000001.1"/>
</dbReference>
<evidence type="ECO:0000256" key="2">
    <source>
        <dbReference type="ARBA" id="ARBA00022692"/>
    </source>
</evidence>
<feature type="transmembrane region" description="Helical" evidence="5">
    <location>
        <begin position="45"/>
        <end position="63"/>
    </location>
</feature>
<proteinExistence type="predicted"/>
<accession>A0A7Z0DJQ3</accession>
<feature type="transmembrane region" description="Helical" evidence="5">
    <location>
        <begin position="6"/>
        <end position="24"/>
    </location>
</feature>
<comment type="caution">
    <text evidence="6">The sequence shown here is derived from an EMBL/GenBank/DDBJ whole genome shotgun (WGS) entry which is preliminary data.</text>
</comment>
<dbReference type="GO" id="GO:0016020">
    <property type="term" value="C:membrane"/>
    <property type="evidence" value="ECO:0007669"/>
    <property type="project" value="UniProtKB-SubCell"/>
</dbReference>
<dbReference type="InterPro" id="IPR032808">
    <property type="entry name" value="DoxX"/>
</dbReference>
<keyword evidence="7" id="KW-1185">Reference proteome</keyword>
<feature type="transmembrane region" description="Helical" evidence="5">
    <location>
        <begin position="100"/>
        <end position="120"/>
    </location>
</feature>
<reference evidence="6 7" key="1">
    <citation type="submission" date="2020-07" db="EMBL/GenBank/DDBJ databases">
        <title>Sequencing the genomes of 1000 actinobacteria strains.</title>
        <authorList>
            <person name="Klenk H.-P."/>
        </authorList>
    </citation>
    <scope>NUCLEOTIDE SEQUENCE [LARGE SCALE GENOMIC DNA]</scope>
    <source>
        <strain evidence="6 7">DSM 26487</strain>
    </source>
</reference>
<dbReference type="AlphaFoldDB" id="A0A7Z0DJQ3"/>
<evidence type="ECO:0000256" key="3">
    <source>
        <dbReference type="ARBA" id="ARBA00022989"/>
    </source>
</evidence>
<evidence type="ECO:0000256" key="1">
    <source>
        <dbReference type="ARBA" id="ARBA00004141"/>
    </source>
</evidence>
<evidence type="ECO:0000256" key="5">
    <source>
        <dbReference type="SAM" id="Phobius"/>
    </source>
</evidence>